<dbReference type="InterPro" id="IPR047676">
    <property type="entry name" value="FxLYD_dom"/>
</dbReference>
<name>A0A506QTF2_9GAMM</name>
<evidence type="ECO:0000313" key="2">
    <source>
        <dbReference type="Proteomes" id="UP000317747"/>
    </source>
</evidence>
<accession>A0A506QTF2</accession>
<evidence type="ECO:0000313" key="1">
    <source>
        <dbReference type="EMBL" id="TPV49643.1"/>
    </source>
</evidence>
<dbReference type="EMBL" id="VHJA01000010">
    <property type="protein sequence ID" value="TPV49643.1"/>
    <property type="molecule type" value="Genomic_DNA"/>
</dbReference>
<dbReference type="AlphaFoldDB" id="A0A506QTF2"/>
<protein>
    <submittedName>
        <fullName evidence="1">Uncharacterized protein</fullName>
    </submittedName>
</protein>
<gene>
    <name evidence="1" type="ORF">FJW01_00555</name>
</gene>
<comment type="caution">
    <text evidence="1">The sequence shown here is derived from an EMBL/GenBank/DDBJ whole genome shotgun (WGS) entry which is preliminary data.</text>
</comment>
<sequence>MGKNISGKRLANIFVHFNLLKDGVVIGEAISGANNIESDQKFTISAPFVSDKFKPDSFKVTQINAH</sequence>
<dbReference type="NCBIfam" id="NF038353">
    <property type="entry name" value="FxLYD_dom"/>
    <property type="match status" value="1"/>
</dbReference>
<reference evidence="1 2" key="1">
    <citation type="submission" date="2019-06" db="EMBL/GenBank/DDBJ databases">
        <title>Taxogenomics and systematics of the genus Pantoea.</title>
        <authorList>
            <person name="Tambong J.T."/>
        </authorList>
    </citation>
    <scope>NUCLEOTIDE SEQUENCE [LARGE SCALE GENOMIC DNA]</scope>
    <source>
        <strain evidence="1 2">LMG 24200</strain>
    </source>
</reference>
<keyword evidence="2" id="KW-1185">Reference proteome</keyword>
<dbReference type="Proteomes" id="UP000317747">
    <property type="component" value="Unassembled WGS sequence"/>
</dbReference>
<proteinExistence type="predicted"/>
<dbReference type="OrthoDB" id="6555917at2"/>
<organism evidence="1 2">
    <name type="scientific">Pantoea deleyi</name>
    <dbReference type="NCBI Taxonomy" id="470932"/>
    <lineage>
        <taxon>Bacteria</taxon>
        <taxon>Pseudomonadati</taxon>
        <taxon>Pseudomonadota</taxon>
        <taxon>Gammaproteobacteria</taxon>
        <taxon>Enterobacterales</taxon>
        <taxon>Erwiniaceae</taxon>
        <taxon>Pantoea</taxon>
    </lineage>
</organism>